<organism evidence="3 4">
    <name type="scientific">Adineta steineri</name>
    <dbReference type="NCBI Taxonomy" id="433720"/>
    <lineage>
        <taxon>Eukaryota</taxon>
        <taxon>Metazoa</taxon>
        <taxon>Spiralia</taxon>
        <taxon>Gnathifera</taxon>
        <taxon>Rotifera</taxon>
        <taxon>Eurotatoria</taxon>
        <taxon>Bdelloidea</taxon>
        <taxon>Adinetida</taxon>
        <taxon>Adinetidae</taxon>
        <taxon>Adineta</taxon>
    </lineage>
</organism>
<proteinExistence type="predicted"/>
<gene>
    <name evidence="3" type="ORF">VCS650_LOCUS31421</name>
</gene>
<dbReference type="EMBL" id="CAJNON010000537">
    <property type="protein sequence ID" value="CAF1307841.1"/>
    <property type="molecule type" value="Genomic_DNA"/>
</dbReference>
<comment type="caution">
    <text evidence="3">The sequence shown here is derived from an EMBL/GenBank/DDBJ whole genome shotgun (WGS) entry which is preliminary data.</text>
</comment>
<dbReference type="AlphaFoldDB" id="A0A815DYS2"/>
<dbReference type="Proteomes" id="UP000663891">
    <property type="component" value="Unassembled WGS sequence"/>
</dbReference>
<accession>A0A815DYS2</accession>
<feature type="domain" description="Putative auto-transporter adhesin head GIN" evidence="2">
    <location>
        <begin position="146"/>
        <end position="297"/>
    </location>
</feature>
<feature type="region of interest" description="Disordered" evidence="1">
    <location>
        <begin position="15"/>
        <end position="103"/>
    </location>
</feature>
<dbReference type="InterPro" id="IPR021255">
    <property type="entry name" value="DUF2807"/>
</dbReference>
<dbReference type="OrthoDB" id="10038360at2759"/>
<feature type="compositionally biased region" description="Low complexity" evidence="1">
    <location>
        <begin position="17"/>
        <end position="103"/>
    </location>
</feature>
<dbReference type="Pfam" id="PF10988">
    <property type="entry name" value="DUF2807"/>
    <property type="match status" value="1"/>
</dbReference>
<sequence length="321" mass="34311">MNIVVAIRTSNLKWMDSSSTGQSQSSTVPSSTSSSTPWPTDPSTSSSTAWPTPSRPTTTGSTVTFTASRPTTTGSTVTFTASRPTTTGSTVTFTASRSTTTGSTFTPTPTYYSSSSTPSTPSFNKINILLARNVQLQATSSPGDYFVTITCDDPSILPYVRANVTEDSMLVVTATTDCDVTIGAYTYQAIHLDSVSLLSMTSYSYRGYELKLLSMGNSQIQIANIGYDLAEFTLVGNSTMEMSGKIGKLTITSRGKGFIDATRIETANVNATLAGVGSLRVKSTANMNLIVDGTGNLMWCSPKVQMDVTYDYRKKNIVYQC</sequence>
<dbReference type="Gene3D" id="2.160.20.120">
    <property type="match status" value="1"/>
</dbReference>
<evidence type="ECO:0000313" key="4">
    <source>
        <dbReference type="Proteomes" id="UP000663891"/>
    </source>
</evidence>
<evidence type="ECO:0000313" key="3">
    <source>
        <dbReference type="EMBL" id="CAF1307841.1"/>
    </source>
</evidence>
<reference evidence="3" key="1">
    <citation type="submission" date="2021-02" db="EMBL/GenBank/DDBJ databases">
        <authorList>
            <person name="Nowell W R."/>
        </authorList>
    </citation>
    <scope>NUCLEOTIDE SEQUENCE</scope>
</reference>
<name>A0A815DYS2_9BILA</name>
<protein>
    <recommendedName>
        <fullName evidence="2">Putative auto-transporter adhesin head GIN domain-containing protein</fullName>
    </recommendedName>
</protein>
<evidence type="ECO:0000256" key="1">
    <source>
        <dbReference type="SAM" id="MobiDB-lite"/>
    </source>
</evidence>
<evidence type="ECO:0000259" key="2">
    <source>
        <dbReference type="Pfam" id="PF10988"/>
    </source>
</evidence>